<sequence>MGLIRKLIAASAVSVACTLVILPAHAEIKGLEIIAPANSGGGYDQHARALQQVMQDLNLASSVQVVNVPGAGGTIGLSQFVTAKKRNPSLMIGGLGMIGAIRINKSPVTLDQVMPLALLTGEYQPLVVAADSPIKSLQDLLDKFKADPGSVSWGGFAVGSPDHILSGLVVKAAGGDVTKMNYIASGAGGELMAALLGNHITVGTGGYNEFASQLQAGKLRAIAISAPQRLPGIDVPTFKEQGLDVELVNWRAVFAKQDLKAAEKKQLDDAMAQVTASPQWKEISEQRGWINLYKSADQFAAFLTDEKGRIEGTLMELGLVN</sequence>
<dbReference type="CDD" id="cd07012">
    <property type="entry name" value="PBP2_Bug_TTT"/>
    <property type="match status" value="1"/>
</dbReference>
<evidence type="ECO:0000313" key="3">
    <source>
        <dbReference type="EMBL" id="EWY41729.1"/>
    </source>
</evidence>
<dbReference type="PROSITE" id="PS51257">
    <property type="entry name" value="PROKAR_LIPOPROTEIN"/>
    <property type="match status" value="1"/>
</dbReference>
<evidence type="ECO:0000256" key="1">
    <source>
        <dbReference type="ARBA" id="ARBA00006987"/>
    </source>
</evidence>
<dbReference type="Proteomes" id="UP000019486">
    <property type="component" value="Unassembled WGS sequence"/>
</dbReference>
<dbReference type="PIRSF" id="PIRSF017082">
    <property type="entry name" value="YflP"/>
    <property type="match status" value="1"/>
</dbReference>
<dbReference type="Gene3D" id="3.40.190.10">
    <property type="entry name" value="Periplasmic binding protein-like II"/>
    <property type="match status" value="1"/>
</dbReference>
<comment type="similarity">
    <text evidence="1">Belongs to the UPF0065 (bug) family.</text>
</comment>
<dbReference type="InterPro" id="IPR005064">
    <property type="entry name" value="BUG"/>
</dbReference>
<dbReference type="Gene3D" id="3.40.190.150">
    <property type="entry name" value="Bordetella uptake gene, domain 1"/>
    <property type="match status" value="1"/>
</dbReference>
<dbReference type="PANTHER" id="PTHR42928">
    <property type="entry name" value="TRICARBOXYLATE-BINDING PROTEIN"/>
    <property type="match status" value="1"/>
</dbReference>
<dbReference type="AlphaFoldDB" id="W9H6S6"/>
<evidence type="ECO:0000256" key="2">
    <source>
        <dbReference type="SAM" id="SignalP"/>
    </source>
</evidence>
<protein>
    <submittedName>
        <fullName evidence="3">C4-dicarboxylate ABC transporter substrate-binding protein</fullName>
    </submittedName>
</protein>
<proteinExistence type="inferred from homology"/>
<dbReference type="InterPro" id="IPR042100">
    <property type="entry name" value="Bug_dom1"/>
</dbReference>
<keyword evidence="2" id="KW-0732">Signal</keyword>
<evidence type="ECO:0000313" key="4">
    <source>
        <dbReference type="Proteomes" id="UP000019486"/>
    </source>
</evidence>
<feature type="chain" id="PRO_5004924993" evidence="2">
    <location>
        <begin position="27"/>
        <end position="321"/>
    </location>
</feature>
<dbReference type="PANTHER" id="PTHR42928:SF3">
    <property type="entry name" value="UPF0065 PROTEIN YFLP"/>
    <property type="match status" value="1"/>
</dbReference>
<dbReference type="SUPFAM" id="SSF53850">
    <property type="entry name" value="Periplasmic binding protein-like II"/>
    <property type="match status" value="1"/>
</dbReference>
<dbReference type="Pfam" id="PF03401">
    <property type="entry name" value="TctC"/>
    <property type="match status" value="1"/>
</dbReference>
<dbReference type="PATRIC" id="fig|1385369.3.peg.1266"/>
<feature type="signal peptide" evidence="2">
    <location>
        <begin position="1"/>
        <end position="26"/>
    </location>
</feature>
<comment type="caution">
    <text evidence="3">The sequence shown here is derived from an EMBL/GenBank/DDBJ whole genome shotgun (WGS) entry which is preliminary data.</text>
</comment>
<keyword evidence="4" id="KW-1185">Reference proteome</keyword>
<organism evidence="3 4">
    <name type="scientific">Skermanella stibiiresistens SB22</name>
    <dbReference type="NCBI Taxonomy" id="1385369"/>
    <lineage>
        <taxon>Bacteria</taxon>
        <taxon>Pseudomonadati</taxon>
        <taxon>Pseudomonadota</taxon>
        <taxon>Alphaproteobacteria</taxon>
        <taxon>Rhodospirillales</taxon>
        <taxon>Azospirillaceae</taxon>
        <taxon>Skermanella</taxon>
    </lineage>
</organism>
<gene>
    <name evidence="3" type="ORF">N825_24665</name>
</gene>
<dbReference type="STRING" id="1385369.N825_24665"/>
<reference evidence="3 4" key="1">
    <citation type="submission" date="2013-08" db="EMBL/GenBank/DDBJ databases">
        <title>The genome sequence of Skermanella stibiiresistens.</title>
        <authorList>
            <person name="Zhu W."/>
            <person name="Wang G."/>
        </authorList>
    </citation>
    <scope>NUCLEOTIDE SEQUENCE [LARGE SCALE GENOMIC DNA]</scope>
    <source>
        <strain evidence="3 4">SB22</strain>
    </source>
</reference>
<accession>W9H6S6</accession>
<dbReference type="EMBL" id="AVFL01000003">
    <property type="protein sequence ID" value="EWY41729.1"/>
    <property type="molecule type" value="Genomic_DNA"/>
</dbReference>
<name>W9H6S6_9PROT</name>